<dbReference type="AlphaFoldDB" id="A0A845EYD6"/>
<name>A0A845EYD6_9BACL</name>
<dbReference type="Proteomes" id="UP000447833">
    <property type="component" value="Unassembled WGS sequence"/>
</dbReference>
<evidence type="ECO:0000313" key="1">
    <source>
        <dbReference type="EMBL" id="MYL63535.1"/>
    </source>
</evidence>
<evidence type="ECO:0000313" key="2">
    <source>
        <dbReference type="Proteomes" id="UP000447833"/>
    </source>
</evidence>
<gene>
    <name evidence="1" type="ORF">GLW07_09235</name>
</gene>
<reference evidence="1 2" key="1">
    <citation type="submission" date="2019-11" db="EMBL/GenBank/DDBJ databases">
        <title>Genome sequences of 17 halophilic strains isolated from different environments.</title>
        <authorList>
            <person name="Furrow R.E."/>
        </authorList>
    </citation>
    <scope>NUCLEOTIDE SEQUENCE [LARGE SCALE GENOMIC DNA]</scope>
    <source>
        <strain evidence="1 2">22506_14_FS</strain>
    </source>
</reference>
<dbReference type="Pfam" id="PF19785">
    <property type="entry name" value="UPF0738"/>
    <property type="match status" value="1"/>
</dbReference>
<proteinExistence type="predicted"/>
<dbReference type="EMBL" id="WMEY01000003">
    <property type="protein sequence ID" value="MYL63535.1"/>
    <property type="molecule type" value="Genomic_DNA"/>
</dbReference>
<protein>
    <submittedName>
        <fullName evidence="1">Uncharacterized protein</fullName>
    </submittedName>
</protein>
<sequence>MERLRGEVFVPEQYYIITGELTDHTLTFGLNEKVDLSLYTATGNMLVDSDSLSFVYLLDGGEGYTYVRFQEEVWPMLANVLEQDVNVTVTSEHGSSLELVDLKEELGYLIENIKGNSNYGEDMNQAVEKVFLTAS</sequence>
<comment type="caution">
    <text evidence="1">The sequence shown here is derived from an EMBL/GenBank/DDBJ whole genome shotgun (WGS) entry which is preliminary data.</text>
</comment>
<organism evidence="1 2">
    <name type="scientific">Guptibacillus hwajinpoensis</name>
    <dbReference type="NCBI Taxonomy" id="208199"/>
    <lineage>
        <taxon>Bacteria</taxon>
        <taxon>Bacillati</taxon>
        <taxon>Bacillota</taxon>
        <taxon>Bacilli</taxon>
        <taxon>Bacillales</taxon>
        <taxon>Guptibacillaceae</taxon>
        <taxon>Guptibacillus</taxon>
    </lineage>
</organism>
<dbReference type="InterPro" id="IPR020908">
    <property type="entry name" value="UPF0738"/>
</dbReference>
<accession>A0A845EYD6</accession>
<dbReference type="RefSeq" id="WP_160919171.1">
    <property type="nucleotide sequence ID" value="NZ_WMEY01000003.1"/>
</dbReference>